<feature type="domain" description="Response regulatory" evidence="2">
    <location>
        <begin position="9"/>
        <end position="134"/>
    </location>
</feature>
<dbReference type="InterPro" id="IPR001789">
    <property type="entry name" value="Sig_transdc_resp-reg_receiver"/>
</dbReference>
<dbReference type="InterPro" id="IPR011006">
    <property type="entry name" value="CheY-like_superfamily"/>
</dbReference>
<proteinExistence type="predicted"/>
<dbReference type="PROSITE" id="PS50110">
    <property type="entry name" value="RESPONSE_REGULATORY"/>
    <property type="match status" value="1"/>
</dbReference>
<keyword evidence="1" id="KW-0597">Phosphoprotein</keyword>
<keyword evidence="4" id="KW-1185">Reference proteome</keyword>
<dbReference type="AlphaFoldDB" id="A0A3R7DWS4"/>
<dbReference type="SUPFAM" id="SSF52172">
    <property type="entry name" value="CheY-like"/>
    <property type="match status" value="1"/>
</dbReference>
<dbReference type="Proteomes" id="UP000283805">
    <property type="component" value="Unassembled WGS sequence"/>
</dbReference>
<evidence type="ECO:0000313" key="3">
    <source>
        <dbReference type="EMBL" id="RKD88604.1"/>
    </source>
</evidence>
<dbReference type="GO" id="GO:0000160">
    <property type="term" value="P:phosphorelay signal transduction system"/>
    <property type="evidence" value="ECO:0007669"/>
    <property type="project" value="InterPro"/>
</dbReference>
<reference evidence="3 4" key="1">
    <citation type="submission" date="2018-09" db="EMBL/GenBank/DDBJ databases">
        <title>Genomic Encyclopedia of Archaeal and Bacterial Type Strains, Phase II (KMG-II): from individual species to whole genera.</title>
        <authorList>
            <person name="Goeker M."/>
        </authorList>
    </citation>
    <scope>NUCLEOTIDE SEQUENCE [LARGE SCALE GENOMIC DNA]</scope>
    <source>
        <strain evidence="3 4">DSM 13151</strain>
    </source>
</reference>
<evidence type="ECO:0000256" key="1">
    <source>
        <dbReference type="PROSITE-ProRule" id="PRU00169"/>
    </source>
</evidence>
<dbReference type="InterPro" id="IPR052893">
    <property type="entry name" value="TCS_response_regulator"/>
</dbReference>
<organism evidence="3 4">
    <name type="scientific">Halopiger aswanensis</name>
    <dbReference type="NCBI Taxonomy" id="148449"/>
    <lineage>
        <taxon>Archaea</taxon>
        <taxon>Methanobacteriati</taxon>
        <taxon>Methanobacteriota</taxon>
        <taxon>Stenosarchaea group</taxon>
        <taxon>Halobacteria</taxon>
        <taxon>Halobacteriales</taxon>
        <taxon>Natrialbaceae</taxon>
        <taxon>Halopiger</taxon>
    </lineage>
</organism>
<dbReference type="Gene3D" id="3.40.50.2300">
    <property type="match status" value="1"/>
</dbReference>
<name>A0A3R7DWS4_9EURY</name>
<evidence type="ECO:0000259" key="2">
    <source>
        <dbReference type="PROSITE" id="PS50110"/>
    </source>
</evidence>
<dbReference type="SMART" id="SM00448">
    <property type="entry name" value="REC"/>
    <property type="match status" value="1"/>
</dbReference>
<dbReference type="Pfam" id="PF00072">
    <property type="entry name" value="Response_reg"/>
    <property type="match status" value="1"/>
</dbReference>
<dbReference type="OrthoDB" id="189923at2157"/>
<protein>
    <submittedName>
        <fullName evidence="3">Response regulator receiver domain-containing protein</fullName>
    </submittedName>
</protein>
<dbReference type="RefSeq" id="WP_120246584.1">
    <property type="nucleotide sequence ID" value="NZ_RAPO01000005.1"/>
</dbReference>
<dbReference type="PANTHER" id="PTHR44520:SF2">
    <property type="entry name" value="RESPONSE REGULATOR RCP1"/>
    <property type="match status" value="1"/>
</dbReference>
<sequence length="154" mass="17458">MISNQPRPHPLLIDSNPDDAQLFLEALEDRTIANDITTVSSGGEAINLLRQCGEDPDCVRPNLVVFDIDLPEMDWRTFLARFDTETACTGIPVLVFTHRTDDDVIEQAYSYNANAFVGKPTDRDAFVTIVRAIEAFWFDTLWLPPRTEVNEESR</sequence>
<gene>
    <name evidence="3" type="ORF">ATJ93_4262</name>
</gene>
<accession>A0A3R7DWS4</accession>
<dbReference type="PANTHER" id="PTHR44520">
    <property type="entry name" value="RESPONSE REGULATOR RCP1-RELATED"/>
    <property type="match status" value="1"/>
</dbReference>
<feature type="modified residue" description="4-aspartylphosphate" evidence="1">
    <location>
        <position position="67"/>
    </location>
</feature>
<comment type="caution">
    <text evidence="3">The sequence shown here is derived from an EMBL/GenBank/DDBJ whole genome shotgun (WGS) entry which is preliminary data.</text>
</comment>
<evidence type="ECO:0000313" key="4">
    <source>
        <dbReference type="Proteomes" id="UP000283805"/>
    </source>
</evidence>
<dbReference type="EMBL" id="RAPO01000005">
    <property type="protein sequence ID" value="RKD88604.1"/>
    <property type="molecule type" value="Genomic_DNA"/>
</dbReference>